<dbReference type="KEGG" id="soy:115884279"/>
<evidence type="ECO:0000256" key="1">
    <source>
        <dbReference type="ARBA" id="ARBA00004141"/>
    </source>
</evidence>
<feature type="transmembrane region" description="Helical" evidence="9">
    <location>
        <begin position="132"/>
        <end position="154"/>
    </location>
</feature>
<evidence type="ECO:0000256" key="8">
    <source>
        <dbReference type="ARBA" id="ARBA00023224"/>
    </source>
</evidence>
<evidence type="ECO:0000256" key="9">
    <source>
        <dbReference type="SAM" id="Phobius"/>
    </source>
</evidence>
<dbReference type="RefSeq" id="XP_030758668.1">
    <property type="nucleotide sequence ID" value="XM_030902808.1"/>
</dbReference>
<name>A0A6J2Y4D3_SITOR</name>
<dbReference type="PRINTS" id="PR00237">
    <property type="entry name" value="GPCRRHODOPSN"/>
</dbReference>
<keyword evidence="7" id="KW-0675">Receptor</keyword>
<keyword evidence="6 9" id="KW-0472">Membrane</keyword>
<dbReference type="Pfam" id="PF00001">
    <property type="entry name" value="7tm_1"/>
    <property type="match status" value="1"/>
</dbReference>
<comment type="similarity">
    <text evidence="2">Belongs to the G-protein coupled receptor 1 family.</text>
</comment>
<evidence type="ECO:0000313" key="11">
    <source>
        <dbReference type="Proteomes" id="UP000504635"/>
    </source>
</evidence>
<keyword evidence="11" id="KW-1185">Reference proteome</keyword>
<keyword evidence="8" id="KW-0807">Transducer</keyword>
<evidence type="ECO:0000259" key="10">
    <source>
        <dbReference type="PROSITE" id="PS50262"/>
    </source>
</evidence>
<keyword evidence="5" id="KW-0297">G-protein coupled receptor</keyword>
<proteinExistence type="inferred from homology"/>
<keyword evidence="4 9" id="KW-1133">Transmembrane helix</keyword>
<feature type="transmembrane region" description="Helical" evidence="9">
    <location>
        <begin position="210"/>
        <end position="238"/>
    </location>
</feature>
<dbReference type="InParanoid" id="A0A6J2Y4D3"/>
<dbReference type="SUPFAM" id="SSF81321">
    <property type="entry name" value="Family A G protein-coupled receptor-like"/>
    <property type="match status" value="1"/>
</dbReference>
<evidence type="ECO:0000256" key="4">
    <source>
        <dbReference type="ARBA" id="ARBA00022989"/>
    </source>
</evidence>
<feature type="transmembrane region" description="Helical" evidence="9">
    <location>
        <begin position="53"/>
        <end position="74"/>
    </location>
</feature>
<dbReference type="PANTHER" id="PTHR24235">
    <property type="entry name" value="NEUROPEPTIDE Y RECEPTOR"/>
    <property type="match status" value="1"/>
</dbReference>
<evidence type="ECO:0000256" key="6">
    <source>
        <dbReference type="ARBA" id="ARBA00023136"/>
    </source>
</evidence>
<evidence type="ECO:0000256" key="7">
    <source>
        <dbReference type="ARBA" id="ARBA00023170"/>
    </source>
</evidence>
<comment type="subcellular location">
    <subcellularLocation>
        <location evidence="1">Membrane</location>
        <topology evidence="1">Multi-pass membrane protein</topology>
    </subcellularLocation>
</comment>
<feature type="transmembrane region" description="Helical" evidence="9">
    <location>
        <begin position="317"/>
        <end position="337"/>
    </location>
</feature>
<dbReference type="Proteomes" id="UP000504635">
    <property type="component" value="Unplaced"/>
</dbReference>
<dbReference type="PROSITE" id="PS50262">
    <property type="entry name" value="G_PROTEIN_RECEP_F1_2"/>
    <property type="match status" value="1"/>
</dbReference>
<feature type="transmembrane region" description="Helical" evidence="9">
    <location>
        <begin position="259"/>
        <end position="284"/>
    </location>
</feature>
<dbReference type="PANTHER" id="PTHR24235:SF12">
    <property type="entry name" value="G-PROTEIN COUPLED RECEPTORS FAMILY 1 PROFILE DOMAIN-CONTAINING PROTEIN"/>
    <property type="match status" value="1"/>
</dbReference>
<feature type="transmembrane region" description="Helical" evidence="9">
    <location>
        <begin position="166"/>
        <end position="185"/>
    </location>
</feature>
<reference evidence="12" key="1">
    <citation type="submission" date="2025-08" db="UniProtKB">
        <authorList>
            <consortium name="RefSeq"/>
        </authorList>
    </citation>
    <scope>IDENTIFICATION</scope>
    <source>
        <tissue evidence="12">Gonads</tissue>
    </source>
</reference>
<feature type="domain" description="G-protein coupled receptors family 1 profile" evidence="10">
    <location>
        <begin position="66"/>
        <end position="330"/>
    </location>
</feature>
<protein>
    <submittedName>
        <fullName evidence="12">Substance-K receptor-like</fullName>
    </submittedName>
</protein>
<sequence>MLDYDVSLETDPYTVTTEYGSTLAVNASIDYDNVDFPNVIYYNKGTKILLKNIGIFLPVVMIGLIGNFWVIYVLKSNRYIRTPTNLIVGNMAVADSLSLLMHPCFIFVYDYFQNYQLGSIGCKGEGPLECSILMASVISMSAITYDRLISILLPNETRINQTKAKIVIFCTWLIGIVLSVPLAIFRTYKERQWKNFDETYCTENVVVINVYWYVIITVLVWLPLSIQIICYSAIFIKLNRYEKMLVKSFSNHQLGYKKSAAKMMFIVILTFMVCRIPYTAFIIYRHSLLKSKKIASSASVTNLVNGLYHTLWFTSKYLLIVNAALNPLIYSATNISFRNAFKKTKLWQWLIPKTKENRIKRVIKEKAQISPTTEAAKCNKKIFYIFKRKQNIKSVGGQEPSTKEVEVVYNTKL</sequence>
<dbReference type="GeneID" id="115884279"/>
<keyword evidence="3 9" id="KW-0812">Transmembrane</keyword>
<evidence type="ECO:0000313" key="12">
    <source>
        <dbReference type="RefSeq" id="XP_030758668.1"/>
    </source>
</evidence>
<dbReference type="OrthoDB" id="9946013at2759"/>
<dbReference type="GO" id="GO:0004930">
    <property type="term" value="F:G protein-coupled receptor activity"/>
    <property type="evidence" value="ECO:0007669"/>
    <property type="project" value="UniProtKB-KW"/>
</dbReference>
<evidence type="ECO:0000256" key="5">
    <source>
        <dbReference type="ARBA" id="ARBA00023040"/>
    </source>
</evidence>
<gene>
    <name evidence="12" type="primary">LOC115884279</name>
</gene>
<dbReference type="InterPro" id="IPR000276">
    <property type="entry name" value="GPCR_Rhodpsn"/>
</dbReference>
<dbReference type="AlphaFoldDB" id="A0A6J2Y4D3"/>
<evidence type="ECO:0000256" key="3">
    <source>
        <dbReference type="ARBA" id="ARBA00022692"/>
    </source>
</evidence>
<organism evidence="11 12">
    <name type="scientific">Sitophilus oryzae</name>
    <name type="common">Rice weevil</name>
    <name type="synonym">Curculio oryzae</name>
    <dbReference type="NCBI Taxonomy" id="7048"/>
    <lineage>
        <taxon>Eukaryota</taxon>
        <taxon>Metazoa</taxon>
        <taxon>Ecdysozoa</taxon>
        <taxon>Arthropoda</taxon>
        <taxon>Hexapoda</taxon>
        <taxon>Insecta</taxon>
        <taxon>Pterygota</taxon>
        <taxon>Neoptera</taxon>
        <taxon>Endopterygota</taxon>
        <taxon>Coleoptera</taxon>
        <taxon>Polyphaga</taxon>
        <taxon>Cucujiformia</taxon>
        <taxon>Curculionidae</taxon>
        <taxon>Dryophthorinae</taxon>
        <taxon>Sitophilus</taxon>
    </lineage>
</organism>
<feature type="transmembrane region" description="Helical" evidence="9">
    <location>
        <begin position="86"/>
        <end position="112"/>
    </location>
</feature>
<dbReference type="FunCoup" id="A0A6J2Y4D3">
    <property type="interactions" value="14"/>
</dbReference>
<accession>A0A6J2Y4D3</accession>
<evidence type="ECO:0000256" key="2">
    <source>
        <dbReference type="ARBA" id="ARBA00010663"/>
    </source>
</evidence>
<dbReference type="InterPro" id="IPR017452">
    <property type="entry name" value="GPCR_Rhodpsn_7TM"/>
</dbReference>
<dbReference type="Gene3D" id="1.20.1070.10">
    <property type="entry name" value="Rhodopsin 7-helix transmembrane proteins"/>
    <property type="match status" value="1"/>
</dbReference>
<dbReference type="GO" id="GO:0016020">
    <property type="term" value="C:membrane"/>
    <property type="evidence" value="ECO:0007669"/>
    <property type="project" value="UniProtKB-SubCell"/>
</dbReference>